<evidence type="ECO:0000256" key="3">
    <source>
        <dbReference type="ARBA" id="ARBA00023326"/>
    </source>
</evidence>
<dbReference type="EMBL" id="SNVW01000006">
    <property type="protein sequence ID" value="TDN43829.1"/>
    <property type="molecule type" value="Genomic_DNA"/>
</dbReference>
<proteinExistence type="predicted"/>
<dbReference type="GO" id="GO:0000272">
    <property type="term" value="P:polysaccharide catabolic process"/>
    <property type="evidence" value="ECO:0007669"/>
    <property type="project" value="UniProtKB-KW"/>
</dbReference>
<comment type="caution">
    <text evidence="5">The sequence shown here is derived from an EMBL/GenBank/DDBJ whole genome shotgun (WGS) entry which is preliminary data.</text>
</comment>
<organism evidence="5 6">
    <name type="scientific">Curtobacterium flaccumfaciens</name>
    <dbReference type="NCBI Taxonomy" id="2035"/>
    <lineage>
        <taxon>Bacteria</taxon>
        <taxon>Bacillati</taxon>
        <taxon>Actinomycetota</taxon>
        <taxon>Actinomycetes</taxon>
        <taxon>Micrococcales</taxon>
        <taxon>Microbacteriaceae</taxon>
        <taxon>Curtobacterium</taxon>
    </lineage>
</organism>
<keyword evidence="3" id="KW-0624">Polysaccharide degradation</keyword>
<evidence type="ECO:0000313" key="5">
    <source>
        <dbReference type="EMBL" id="TDN43829.1"/>
    </source>
</evidence>
<evidence type="ECO:0000313" key="6">
    <source>
        <dbReference type="Proteomes" id="UP000295764"/>
    </source>
</evidence>
<feature type="signal peptide" evidence="4">
    <location>
        <begin position="1"/>
        <end position="21"/>
    </location>
</feature>
<evidence type="ECO:0000256" key="1">
    <source>
        <dbReference type="ARBA" id="ARBA00022737"/>
    </source>
</evidence>
<dbReference type="PANTHER" id="PTHR31736">
    <property type="match status" value="1"/>
</dbReference>
<dbReference type="Gene3D" id="2.160.20.10">
    <property type="entry name" value="Single-stranded right-handed beta-helix, Pectin lyase-like"/>
    <property type="match status" value="1"/>
</dbReference>
<dbReference type="AlphaFoldDB" id="A0A4R6DI70"/>
<dbReference type="PANTHER" id="PTHR31736:SF9">
    <property type="entry name" value="ENDO-XYLOGALACTURONAN HYDROLASE A-RELATED"/>
    <property type="match status" value="1"/>
</dbReference>
<dbReference type="RefSeq" id="WP_133519834.1">
    <property type="nucleotide sequence ID" value="NZ_SNVW01000006.1"/>
</dbReference>
<reference evidence="5 6" key="1">
    <citation type="submission" date="2019-03" db="EMBL/GenBank/DDBJ databases">
        <title>Genomic analyses of the natural microbiome of Caenorhabditis elegans.</title>
        <authorList>
            <person name="Samuel B."/>
        </authorList>
    </citation>
    <scope>NUCLEOTIDE SEQUENCE [LARGE SCALE GENOMIC DNA]</scope>
    <source>
        <strain evidence="5 6">JUb65</strain>
    </source>
</reference>
<feature type="chain" id="PRO_5039400049" evidence="4">
    <location>
        <begin position="22"/>
        <end position="478"/>
    </location>
</feature>
<gene>
    <name evidence="5" type="ORF">EDF64_1062</name>
</gene>
<dbReference type="OrthoDB" id="9795222at2"/>
<dbReference type="Proteomes" id="UP000295764">
    <property type="component" value="Unassembled WGS sequence"/>
</dbReference>
<sequence length="478" mass="49688">MRLRAFTIATAVALTLTTIGAVGPAAVASGAAATTSTTGTATTATGTAAIQANPGNPTSPTATAHTVSVNGTAVPVKAESVSGTSHDVAMFAKGTGPATVSVTMPGLAASATPVVTPRALAIATSRSGDTVTFTIRDPHPLVVETPGVRALFLFVTPSETTVPSATDPNVLYFGPGEHDAGVIRPVSGQTVYLAPGALVHGRIDGDGVTGVQVLGRGILDAGSDTSRTDKTMAIRFHDSSDVTVSGIGVRNAQWWQTLYIRSSGIHVSWMNLMGTLINNDGIDTDGVQDMTVEHDFVMSGDDGFGWHALDAATNGEPETRGLHATDTTFWNVTGGNPVRFGSSMETSRFTDISITQSYVLRAKEVALKFDVQDWATVSDVTVDGFHVESQPVGKQAIVLQVLKGQYSNDTGYRDERGRITGITIRDFTDVAADPVTLSGWDATHGVSDVAFEDVVLGGVPLTAAQVRTNQFVTGVTVS</sequence>
<evidence type="ECO:0000256" key="2">
    <source>
        <dbReference type="ARBA" id="ARBA00023277"/>
    </source>
</evidence>
<protein>
    <submittedName>
        <fullName evidence="5">Uncharacterized protein</fullName>
    </submittedName>
</protein>
<keyword evidence="1" id="KW-0677">Repeat</keyword>
<evidence type="ECO:0000256" key="4">
    <source>
        <dbReference type="SAM" id="SignalP"/>
    </source>
</evidence>
<name>A0A4R6DI70_9MICO</name>
<dbReference type="InterPro" id="IPR011050">
    <property type="entry name" value="Pectin_lyase_fold/virulence"/>
</dbReference>
<dbReference type="SUPFAM" id="SSF51126">
    <property type="entry name" value="Pectin lyase-like"/>
    <property type="match status" value="1"/>
</dbReference>
<keyword evidence="4" id="KW-0732">Signal</keyword>
<accession>A0A4R6DI70</accession>
<keyword evidence="2" id="KW-0119">Carbohydrate metabolism</keyword>
<dbReference type="InterPro" id="IPR012334">
    <property type="entry name" value="Pectin_lyas_fold"/>
</dbReference>